<accession>A0A378YJU6</accession>
<proteinExistence type="predicted"/>
<protein>
    <submittedName>
        <fullName evidence="1">Uncharacterized protein</fullName>
    </submittedName>
</protein>
<sequence length="40" mass="4348">MAPLFGGVPCHCVPPRAYYRCPEDLAALLVGLMEDSCQHS</sequence>
<gene>
    <name evidence="1" type="ORF">NCTC1934_02663</name>
</gene>
<evidence type="ECO:0000313" key="2">
    <source>
        <dbReference type="Proteomes" id="UP000255467"/>
    </source>
</evidence>
<evidence type="ECO:0000313" key="1">
    <source>
        <dbReference type="EMBL" id="SUA76689.1"/>
    </source>
</evidence>
<reference evidence="1 2" key="1">
    <citation type="submission" date="2018-06" db="EMBL/GenBank/DDBJ databases">
        <authorList>
            <consortium name="Pathogen Informatics"/>
            <person name="Doyle S."/>
        </authorList>
    </citation>
    <scope>NUCLEOTIDE SEQUENCE [LARGE SCALE GENOMIC DNA]</scope>
    <source>
        <strain evidence="1 2">NCTC1934</strain>
    </source>
</reference>
<name>A0A378YJU6_9NOCA</name>
<organism evidence="1 2">
    <name type="scientific">Nocardia otitidiscaviarum</name>
    <dbReference type="NCBI Taxonomy" id="1823"/>
    <lineage>
        <taxon>Bacteria</taxon>
        <taxon>Bacillati</taxon>
        <taxon>Actinomycetota</taxon>
        <taxon>Actinomycetes</taxon>
        <taxon>Mycobacteriales</taxon>
        <taxon>Nocardiaceae</taxon>
        <taxon>Nocardia</taxon>
    </lineage>
</organism>
<dbReference type="Proteomes" id="UP000255467">
    <property type="component" value="Unassembled WGS sequence"/>
</dbReference>
<keyword evidence="2" id="KW-1185">Reference proteome</keyword>
<dbReference type="EMBL" id="UGRY01000002">
    <property type="protein sequence ID" value="SUA76689.1"/>
    <property type="molecule type" value="Genomic_DNA"/>
</dbReference>
<dbReference type="AlphaFoldDB" id="A0A378YJU6"/>